<dbReference type="EMBL" id="JAEACU010000008">
    <property type="protein sequence ID" value="KAH7519225.1"/>
    <property type="molecule type" value="Genomic_DNA"/>
</dbReference>
<evidence type="ECO:0000256" key="1">
    <source>
        <dbReference type="SAM" id="MobiDB-lite"/>
    </source>
</evidence>
<accession>A0A978UW59</accession>
<protein>
    <submittedName>
        <fullName evidence="3">Uncharacterized protein</fullName>
    </submittedName>
</protein>
<evidence type="ECO:0000313" key="3">
    <source>
        <dbReference type="EMBL" id="KAH7519225.1"/>
    </source>
</evidence>
<dbReference type="PANTHER" id="PTHR35277">
    <property type="entry name" value="OS09G0363700 PROTEIN"/>
    <property type="match status" value="1"/>
</dbReference>
<feature type="transmembrane region" description="Helical" evidence="2">
    <location>
        <begin position="23"/>
        <end position="41"/>
    </location>
</feature>
<evidence type="ECO:0000313" key="4">
    <source>
        <dbReference type="Proteomes" id="UP000813462"/>
    </source>
</evidence>
<feature type="region of interest" description="Disordered" evidence="1">
    <location>
        <begin position="122"/>
        <end position="199"/>
    </location>
</feature>
<gene>
    <name evidence="3" type="ORF">FEM48_Zijuj08G0013100</name>
</gene>
<feature type="region of interest" description="Disordered" evidence="1">
    <location>
        <begin position="218"/>
        <end position="259"/>
    </location>
</feature>
<dbReference type="AlphaFoldDB" id="A0A978UW59"/>
<feature type="compositionally biased region" description="Basic and acidic residues" evidence="1">
    <location>
        <begin position="126"/>
        <end position="145"/>
    </location>
</feature>
<reference evidence="3" key="1">
    <citation type="journal article" date="2021" name="Front. Plant Sci.">
        <title>Chromosome-Scale Genome Assembly for Chinese Sour Jujube and Insights Into Its Genome Evolution and Domestication Signature.</title>
        <authorList>
            <person name="Shen L.-Y."/>
            <person name="Luo H."/>
            <person name="Wang X.-L."/>
            <person name="Wang X.-M."/>
            <person name="Qiu X.-J."/>
            <person name="Liu H."/>
            <person name="Zhou S.-S."/>
            <person name="Jia K.-H."/>
            <person name="Nie S."/>
            <person name="Bao Y.-T."/>
            <person name="Zhang R.-G."/>
            <person name="Yun Q.-Z."/>
            <person name="Chai Y.-H."/>
            <person name="Lu J.-Y."/>
            <person name="Li Y."/>
            <person name="Zhao S.-W."/>
            <person name="Mao J.-F."/>
            <person name="Jia S.-G."/>
            <person name="Mao Y.-M."/>
        </authorList>
    </citation>
    <scope>NUCLEOTIDE SEQUENCE</scope>
    <source>
        <strain evidence="3">AT0</strain>
        <tissue evidence="3">Leaf</tissue>
    </source>
</reference>
<keyword evidence="2" id="KW-0812">Transmembrane</keyword>
<name>A0A978UW59_ZIZJJ</name>
<keyword evidence="2" id="KW-0472">Membrane</keyword>
<organism evidence="3 4">
    <name type="scientific">Ziziphus jujuba var. spinosa</name>
    <dbReference type="NCBI Taxonomy" id="714518"/>
    <lineage>
        <taxon>Eukaryota</taxon>
        <taxon>Viridiplantae</taxon>
        <taxon>Streptophyta</taxon>
        <taxon>Embryophyta</taxon>
        <taxon>Tracheophyta</taxon>
        <taxon>Spermatophyta</taxon>
        <taxon>Magnoliopsida</taxon>
        <taxon>eudicotyledons</taxon>
        <taxon>Gunneridae</taxon>
        <taxon>Pentapetalae</taxon>
        <taxon>rosids</taxon>
        <taxon>fabids</taxon>
        <taxon>Rosales</taxon>
        <taxon>Rhamnaceae</taxon>
        <taxon>Paliureae</taxon>
        <taxon>Ziziphus</taxon>
    </lineage>
</organism>
<keyword evidence="2" id="KW-1133">Transmembrane helix</keyword>
<evidence type="ECO:0000256" key="2">
    <source>
        <dbReference type="SAM" id="Phobius"/>
    </source>
</evidence>
<dbReference type="PANTHER" id="PTHR35277:SF10">
    <property type="entry name" value="OS09G0363700 PROTEIN"/>
    <property type="match status" value="1"/>
</dbReference>
<sequence>MGPNAASSNLAESPTKPNRTRRFAFFSILFILSLSLFYTNACQLIALPIQTPITIASMADSKPQFHSDGEVKAPNLSGTKEEENHRETHGRRKDIDENTTLDAVRAPNVFERAKEEVEAIIQTIHPRKESPIRDEARKEDGKQDKLNSPSENDAKTPKFLDKAKDKIQKIMKHEKSSPRHHKETHGMSNDIDENTPVDEVKGPSVFERAKEEIEAVLETIHPKKEETDSAPPEKREGGFRATIGKGLEKVCSPRSSQRN</sequence>
<feature type="compositionally biased region" description="Basic and acidic residues" evidence="1">
    <location>
        <begin position="220"/>
        <end position="238"/>
    </location>
</feature>
<dbReference type="Proteomes" id="UP000813462">
    <property type="component" value="Unassembled WGS sequence"/>
</dbReference>
<comment type="caution">
    <text evidence="3">The sequence shown here is derived from an EMBL/GenBank/DDBJ whole genome shotgun (WGS) entry which is preliminary data.</text>
</comment>
<feature type="region of interest" description="Disordered" evidence="1">
    <location>
        <begin position="63"/>
        <end position="100"/>
    </location>
</feature>
<feature type="compositionally biased region" description="Basic and acidic residues" evidence="1">
    <location>
        <begin position="152"/>
        <end position="177"/>
    </location>
</feature>
<proteinExistence type="predicted"/>